<dbReference type="PANTHER" id="PTHR30411:SF1">
    <property type="entry name" value="CYTOPLASMIC PROTEIN"/>
    <property type="match status" value="1"/>
</dbReference>
<dbReference type="Pfam" id="PF04073">
    <property type="entry name" value="tRNA_edit"/>
    <property type="match status" value="1"/>
</dbReference>
<dbReference type="Proteomes" id="UP001239167">
    <property type="component" value="Unassembled WGS sequence"/>
</dbReference>
<evidence type="ECO:0000259" key="1">
    <source>
        <dbReference type="Pfam" id="PF04073"/>
    </source>
</evidence>
<dbReference type="CDD" id="cd04333">
    <property type="entry name" value="ProX_deacylase"/>
    <property type="match status" value="1"/>
</dbReference>
<keyword evidence="3" id="KW-1185">Reference proteome</keyword>
<gene>
    <name evidence="2" type="ORF">J2S01_002557</name>
</gene>
<dbReference type="InterPro" id="IPR007214">
    <property type="entry name" value="YbaK/aa-tRNA-synth-assoc-dom"/>
</dbReference>
<dbReference type="RefSeq" id="WP_196605128.1">
    <property type="nucleotide sequence ID" value="NZ_CP116940.1"/>
</dbReference>
<organism evidence="2 3">
    <name type="scientific">Pectinatus haikarae</name>
    <dbReference type="NCBI Taxonomy" id="349096"/>
    <lineage>
        <taxon>Bacteria</taxon>
        <taxon>Bacillati</taxon>
        <taxon>Bacillota</taxon>
        <taxon>Negativicutes</taxon>
        <taxon>Selenomonadales</taxon>
        <taxon>Selenomonadaceae</taxon>
        <taxon>Pectinatus</taxon>
    </lineage>
</organism>
<dbReference type="SUPFAM" id="SSF55826">
    <property type="entry name" value="YbaK/ProRS associated domain"/>
    <property type="match status" value="1"/>
</dbReference>
<proteinExistence type="predicted"/>
<dbReference type="Gene3D" id="3.90.960.10">
    <property type="entry name" value="YbaK/aminoacyl-tRNA synthetase-associated domain"/>
    <property type="match status" value="1"/>
</dbReference>
<accession>A0ABT9YAZ6</accession>
<reference evidence="2 3" key="1">
    <citation type="submission" date="2023-07" db="EMBL/GenBank/DDBJ databases">
        <title>Genomic Encyclopedia of Type Strains, Phase IV (KMG-IV): sequencing the most valuable type-strain genomes for metagenomic binning, comparative biology and taxonomic classification.</title>
        <authorList>
            <person name="Goeker M."/>
        </authorList>
    </citation>
    <scope>NUCLEOTIDE SEQUENCE [LARGE SCALE GENOMIC DNA]</scope>
    <source>
        <strain evidence="2 3">DSM 16980</strain>
    </source>
</reference>
<protein>
    <submittedName>
        <fullName evidence="2">Prolyl-tRNA editing enzyme YbaK/EbsC (Cys-tRNA(Pro) deacylase)</fullName>
    </submittedName>
</protein>
<feature type="domain" description="YbaK/aminoacyl-tRNA synthetase-associated" evidence="1">
    <location>
        <begin position="27"/>
        <end position="141"/>
    </location>
</feature>
<comment type="caution">
    <text evidence="2">The sequence shown here is derived from an EMBL/GenBank/DDBJ whole genome shotgun (WGS) entry which is preliminary data.</text>
</comment>
<dbReference type="PANTHER" id="PTHR30411">
    <property type="entry name" value="CYTOPLASMIC PROTEIN"/>
    <property type="match status" value="1"/>
</dbReference>
<evidence type="ECO:0000313" key="2">
    <source>
        <dbReference type="EMBL" id="MDQ0204823.1"/>
    </source>
</evidence>
<sequence length="157" mass="17043">MSIDNVKAYFSQLGRADSVMEFPVSSATVAEAARAVNCDEARIAKTLSLKLNDKAILIVVAGDKKIDNHKYKQFFGKKAAMLKADEVENLTGHPIGGVCPFAVKEGIKTYLDESLKRFSTVFPACGSSNSAIELTTAELEKYSHAVGWIDISKTSDH</sequence>
<evidence type="ECO:0000313" key="3">
    <source>
        <dbReference type="Proteomes" id="UP001239167"/>
    </source>
</evidence>
<dbReference type="EMBL" id="JAUSUE010000022">
    <property type="protein sequence ID" value="MDQ0204823.1"/>
    <property type="molecule type" value="Genomic_DNA"/>
</dbReference>
<name>A0ABT9YAZ6_9FIRM</name>
<dbReference type="InterPro" id="IPR036754">
    <property type="entry name" value="YbaK/aa-tRNA-synt-asso_dom_sf"/>
</dbReference>